<proteinExistence type="predicted"/>
<comment type="caution">
    <text evidence="1">The sequence shown here is derived from an EMBL/GenBank/DDBJ whole genome shotgun (WGS) entry which is preliminary data.</text>
</comment>
<gene>
    <name evidence="1" type="ORF">Rhe02_78970</name>
</gene>
<dbReference type="AlphaFoldDB" id="A0A8J3QHK3"/>
<dbReference type="Proteomes" id="UP000612899">
    <property type="component" value="Unassembled WGS sequence"/>
</dbReference>
<accession>A0A8J3QHK3</accession>
<organism evidence="1 2">
    <name type="scientific">Rhizocola hellebori</name>
    <dbReference type="NCBI Taxonomy" id="1392758"/>
    <lineage>
        <taxon>Bacteria</taxon>
        <taxon>Bacillati</taxon>
        <taxon>Actinomycetota</taxon>
        <taxon>Actinomycetes</taxon>
        <taxon>Micromonosporales</taxon>
        <taxon>Micromonosporaceae</taxon>
        <taxon>Rhizocola</taxon>
    </lineage>
</organism>
<evidence type="ECO:0000313" key="1">
    <source>
        <dbReference type="EMBL" id="GIH09830.1"/>
    </source>
</evidence>
<protein>
    <submittedName>
        <fullName evidence="1">Uncharacterized protein</fullName>
    </submittedName>
</protein>
<evidence type="ECO:0000313" key="2">
    <source>
        <dbReference type="Proteomes" id="UP000612899"/>
    </source>
</evidence>
<sequence length="64" mass="6909">MSVGGDREISRHLWAEALSVVLAAEGLALACQGWTWRSAVGVRVLDGVADRDRGWAFRTRAALA</sequence>
<keyword evidence="2" id="KW-1185">Reference proteome</keyword>
<reference evidence="1" key="1">
    <citation type="submission" date="2021-01" db="EMBL/GenBank/DDBJ databases">
        <title>Whole genome shotgun sequence of Rhizocola hellebori NBRC 109834.</title>
        <authorList>
            <person name="Komaki H."/>
            <person name="Tamura T."/>
        </authorList>
    </citation>
    <scope>NUCLEOTIDE SEQUENCE</scope>
    <source>
        <strain evidence="1">NBRC 109834</strain>
    </source>
</reference>
<dbReference type="EMBL" id="BONY01000077">
    <property type="protein sequence ID" value="GIH09830.1"/>
    <property type="molecule type" value="Genomic_DNA"/>
</dbReference>
<name>A0A8J3QHK3_9ACTN</name>